<evidence type="ECO:0000259" key="3">
    <source>
        <dbReference type="Pfam" id="PF00144"/>
    </source>
</evidence>
<sequence length="476" mass="51918">MKSQTHYCLIILIVFSMISSSASAQSIQQRKTDSVFALVKHYFNAKQADSIYALAGDSFKAQLSRTAFGNVSEKQLFPLGEIRGSSLVSFVNNKVATYKVIFNSVTLQLLIGLDQANKIDILLFQPFKEATAHRIERAATSNKMLTIIDNAVAEAVSPYIEQANTAGLSIGVLKDNNINTYGYGETAKGKSNLPDANTIFEIGSITKTFTSVILAYYVNEGKLKLNDPITKYLPDSVAANPNLKGITLLTLSNHTSGLERMPDNLPANTDPLNPYKQYNKKLLFAYLKTCKLNSVPGEQYAYSNLAVGLLGTILAQVSGKTYDQLVADVICKPLKMESTAQHLTAALQAREAIVYNTEGNATPLWDFDALAPCGALHSSVNDLLTYVKANMNPPDDKLGKALELTHQLTFKKDAKLGLAWHIITVNGVEYIFHNGGTFGSSSFLAFNHEKNLAVVVLSNCGETVDMVGINILKKLQ</sequence>
<gene>
    <name evidence="4" type="ORF">FSB76_05940</name>
</gene>
<evidence type="ECO:0000256" key="1">
    <source>
        <dbReference type="ARBA" id="ARBA00038473"/>
    </source>
</evidence>
<protein>
    <submittedName>
        <fullName evidence="4">Beta-lactamase family protein</fullName>
    </submittedName>
</protein>
<evidence type="ECO:0000256" key="2">
    <source>
        <dbReference type="SAM" id="SignalP"/>
    </source>
</evidence>
<feature type="signal peptide" evidence="2">
    <location>
        <begin position="1"/>
        <end position="24"/>
    </location>
</feature>
<keyword evidence="2" id="KW-0732">Signal</keyword>
<feature type="domain" description="Beta-lactamase-related" evidence="3">
    <location>
        <begin position="153"/>
        <end position="464"/>
    </location>
</feature>
<dbReference type="Gene3D" id="3.40.710.10">
    <property type="entry name" value="DD-peptidase/beta-lactamase superfamily"/>
    <property type="match status" value="1"/>
</dbReference>
<feature type="chain" id="PRO_5022876462" evidence="2">
    <location>
        <begin position="25"/>
        <end position="476"/>
    </location>
</feature>
<name>A0A5B8VVA5_9SPHI</name>
<dbReference type="KEGG" id="mgk:FSB76_05940"/>
<dbReference type="RefSeq" id="WP_147052650.1">
    <property type="nucleotide sequence ID" value="NZ_CP042437.1"/>
</dbReference>
<dbReference type="PANTHER" id="PTHR22935:SF95">
    <property type="entry name" value="BETA-LACTAMASE-LIKE 1-RELATED"/>
    <property type="match status" value="1"/>
</dbReference>
<evidence type="ECO:0000313" key="5">
    <source>
        <dbReference type="Proteomes" id="UP000321362"/>
    </source>
</evidence>
<evidence type="ECO:0000313" key="4">
    <source>
        <dbReference type="EMBL" id="QEC75507.1"/>
    </source>
</evidence>
<reference evidence="4 5" key="1">
    <citation type="journal article" date="2013" name="J. Microbiol.">
        <title>Mucilaginibacter ginsenosidivorax sp. nov., with ginsenoside converting activity isolated from sediment.</title>
        <authorList>
            <person name="Kim J.K."/>
            <person name="Choi T.E."/>
            <person name="Liu Q.M."/>
            <person name="Park H.Y."/>
            <person name="Yi T.H."/>
            <person name="Yoon M.H."/>
            <person name="Kim S.C."/>
            <person name="Im W.T."/>
        </authorList>
    </citation>
    <scope>NUCLEOTIDE SEQUENCE [LARGE SCALE GENOMIC DNA]</scope>
    <source>
        <strain evidence="4 5">KHI28</strain>
    </source>
</reference>
<organism evidence="4 5">
    <name type="scientific">Mucilaginibacter ginsenosidivorax</name>
    <dbReference type="NCBI Taxonomy" id="862126"/>
    <lineage>
        <taxon>Bacteria</taxon>
        <taxon>Pseudomonadati</taxon>
        <taxon>Bacteroidota</taxon>
        <taxon>Sphingobacteriia</taxon>
        <taxon>Sphingobacteriales</taxon>
        <taxon>Sphingobacteriaceae</taxon>
        <taxon>Mucilaginibacter</taxon>
    </lineage>
</organism>
<comment type="similarity">
    <text evidence="1">Belongs to the beta-lactamase family.</text>
</comment>
<dbReference type="PANTHER" id="PTHR22935">
    <property type="entry name" value="PENICILLIN-BINDING PROTEIN"/>
    <property type="match status" value="1"/>
</dbReference>
<dbReference type="Pfam" id="PF00144">
    <property type="entry name" value="Beta-lactamase"/>
    <property type="match status" value="1"/>
</dbReference>
<dbReference type="EMBL" id="CP042437">
    <property type="protein sequence ID" value="QEC75507.1"/>
    <property type="molecule type" value="Genomic_DNA"/>
</dbReference>
<accession>A0A5B8VVA5</accession>
<dbReference type="InterPro" id="IPR051478">
    <property type="entry name" value="Beta-lactamase-like_AB/R"/>
</dbReference>
<proteinExistence type="inferred from homology"/>
<dbReference type="InterPro" id="IPR001466">
    <property type="entry name" value="Beta-lactam-related"/>
</dbReference>
<dbReference type="SUPFAM" id="SSF56601">
    <property type="entry name" value="beta-lactamase/transpeptidase-like"/>
    <property type="match status" value="1"/>
</dbReference>
<dbReference type="Proteomes" id="UP000321362">
    <property type="component" value="Chromosome"/>
</dbReference>
<dbReference type="InterPro" id="IPR012338">
    <property type="entry name" value="Beta-lactam/transpept-like"/>
</dbReference>
<keyword evidence="5" id="KW-1185">Reference proteome</keyword>
<dbReference type="OrthoDB" id="9793489at2"/>
<dbReference type="AlphaFoldDB" id="A0A5B8VVA5"/>